<evidence type="ECO:0000256" key="1">
    <source>
        <dbReference type="SAM" id="MobiDB-lite"/>
    </source>
</evidence>
<dbReference type="EMBL" id="JABSTV010001245">
    <property type="protein sequence ID" value="KAH7984661.1"/>
    <property type="molecule type" value="Genomic_DNA"/>
</dbReference>
<sequence>MAFAHLGYYVAITVMPSGARTAHNRTAQRRRACNEAAPKDDEDVEHVTKEEYAEVVVEIVKARDCHIHKLLNEIVSEVEVIRVGQPEITANTVAHIREVTSANKPGNEMEHRTEQHTEKFKAESARTQPQRENKFPGGRHVSSLEAARGATKATASKRSKEGGSEDDDEEAASAEVAPRAAVNKDESADSKDNDAILVEVRQRPALYDQRLKSYRDKQLQNDAWLQF</sequence>
<feature type="compositionally biased region" description="Basic and acidic residues" evidence="1">
    <location>
        <begin position="107"/>
        <end position="134"/>
    </location>
</feature>
<protein>
    <submittedName>
        <fullName evidence="2">Uncharacterized protein</fullName>
    </submittedName>
</protein>
<gene>
    <name evidence="2" type="ORF">HPB52_023490</name>
</gene>
<organism evidence="2 3">
    <name type="scientific">Rhipicephalus sanguineus</name>
    <name type="common">Brown dog tick</name>
    <name type="synonym">Ixodes sanguineus</name>
    <dbReference type="NCBI Taxonomy" id="34632"/>
    <lineage>
        <taxon>Eukaryota</taxon>
        <taxon>Metazoa</taxon>
        <taxon>Ecdysozoa</taxon>
        <taxon>Arthropoda</taxon>
        <taxon>Chelicerata</taxon>
        <taxon>Arachnida</taxon>
        <taxon>Acari</taxon>
        <taxon>Parasitiformes</taxon>
        <taxon>Ixodida</taxon>
        <taxon>Ixodoidea</taxon>
        <taxon>Ixodidae</taxon>
        <taxon>Rhipicephalinae</taxon>
        <taxon>Rhipicephalus</taxon>
        <taxon>Rhipicephalus</taxon>
    </lineage>
</organism>
<evidence type="ECO:0000313" key="3">
    <source>
        <dbReference type="Proteomes" id="UP000821837"/>
    </source>
</evidence>
<keyword evidence="3" id="KW-1185">Reference proteome</keyword>
<name>A0A9D4TC32_RHISA</name>
<feature type="region of interest" description="Disordered" evidence="1">
    <location>
        <begin position="22"/>
        <end position="44"/>
    </location>
</feature>
<dbReference type="AlphaFoldDB" id="A0A9D4TC32"/>
<reference evidence="2" key="2">
    <citation type="submission" date="2021-09" db="EMBL/GenBank/DDBJ databases">
        <authorList>
            <person name="Jia N."/>
            <person name="Wang J."/>
            <person name="Shi W."/>
            <person name="Du L."/>
            <person name="Sun Y."/>
            <person name="Zhan W."/>
            <person name="Jiang J."/>
            <person name="Wang Q."/>
            <person name="Zhang B."/>
            <person name="Ji P."/>
            <person name="Sakyi L.B."/>
            <person name="Cui X."/>
            <person name="Yuan T."/>
            <person name="Jiang B."/>
            <person name="Yang W."/>
            <person name="Lam T.T.-Y."/>
            <person name="Chang Q."/>
            <person name="Ding S."/>
            <person name="Wang X."/>
            <person name="Zhu J."/>
            <person name="Ruan X."/>
            <person name="Zhao L."/>
            <person name="Wei J."/>
            <person name="Que T."/>
            <person name="Du C."/>
            <person name="Cheng J."/>
            <person name="Dai P."/>
            <person name="Han X."/>
            <person name="Huang E."/>
            <person name="Gao Y."/>
            <person name="Liu J."/>
            <person name="Shao H."/>
            <person name="Ye R."/>
            <person name="Li L."/>
            <person name="Wei W."/>
            <person name="Wang X."/>
            <person name="Wang C."/>
            <person name="Huo Q."/>
            <person name="Li W."/>
            <person name="Guo W."/>
            <person name="Chen H."/>
            <person name="Chen S."/>
            <person name="Zhou L."/>
            <person name="Zhou L."/>
            <person name="Ni X."/>
            <person name="Tian J."/>
            <person name="Zhou Y."/>
            <person name="Sheng Y."/>
            <person name="Liu T."/>
            <person name="Pan Y."/>
            <person name="Xia L."/>
            <person name="Li J."/>
            <person name="Zhao F."/>
            <person name="Cao W."/>
        </authorList>
    </citation>
    <scope>NUCLEOTIDE SEQUENCE</scope>
    <source>
        <strain evidence="2">Rsan-2018</strain>
        <tissue evidence="2">Larvae</tissue>
    </source>
</reference>
<feature type="compositionally biased region" description="Basic residues" evidence="1">
    <location>
        <begin position="22"/>
        <end position="31"/>
    </location>
</feature>
<reference evidence="2" key="1">
    <citation type="journal article" date="2020" name="Cell">
        <title>Large-Scale Comparative Analyses of Tick Genomes Elucidate Their Genetic Diversity and Vector Capacities.</title>
        <authorList>
            <consortium name="Tick Genome and Microbiome Consortium (TIGMIC)"/>
            <person name="Jia N."/>
            <person name="Wang J."/>
            <person name="Shi W."/>
            <person name="Du L."/>
            <person name="Sun Y."/>
            <person name="Zhan W."/>
            <person name="Jiang J.F."/>
            <person name="Wang Q."/>
            <person name="Zhang B."/>
            <person name="Ji P."/>
            <person name="Bell-Sakyi L."/>
            <person name="Cui X.M."/>
            <person name="Yuan T.T."/>
            <person name="Jiang B.G."/>
            <person name="Yang W.F."/>
            <person name="Lam T.T."/>
            <person name="Chang Q.C."/>
            <person name="Ding S.J."/>
            <person name="Wang X.J."/>
            <person name="Zhu J.G."/>
            <person name="Ruan X.D."/>
            <person name="Zhao L."/>
            <person name="Wei J.T."/>
            <person name="Ye R.Z."/>
            <person name="Que T.C."/>
            <person name="Du C.H."/>
            <person name="Zhou Y.H."/>
            <person name="Cheng J.X."/>
            <person name="Dai P.F."/>
            <person name="Guo W.B."/>
            <person name="Han X.H."/>
            <person name="Huang E.J."/>
            <person name="Li L.F."/>
            <person name="Wei W."/>
            <person name="Gao Y.C."/>
            <person name="Liu J.Z."/>
            <person name="Shao H.Z."/>
            <person name="Wang X."/>
            <person name="Wang C.C."/>
            <person name="Yang T.C."/>
            <person name="Huo Q.B."/>
            <person name="Li W."/>
            <person name="Chen H.Y."/>
            <person name="Chen S.E."/>
            <person name="Zhou L.G."/>
            <person name="Ni X.B."/>
            <person name="Tian J.H."/>
            <person name="Sheng Y."/>
            <person name="Liu T."/>
            <person name="Pan Y.S."/>
            <person name="Xia L.Y."/>
            <person name="Li J."/>
            <person name="Zhao F."/>
            <person name="Cao W.C."/>
        </authorList>
    </citation>
    <scope>NUCLEOTIDE SEQUENCE</scope>
    <source>
        <strain evidence="2">Rsan-2018</strain>
    </source>
</reference>
<proteinExistence type="predicted"/>
<accession>A0A9D4TC32</accession>
<comment type="caution">
    <text evidence="2">The sequence shown here is derived from an EMBL/GenBank/DDBJ whole genome shotgun (WGS) entry which is preliminary data.</text>
</comment>
<feature type="region of interest" description="Disordered" evidence="1">
    <location>
        <begin position="100"/>
        <end position="202"/>
    </location>
</feature>
<feature type="compositionally biased region" description="Basic and acidic residues" evidence="1">
    <location>
        <begin position="182"/>
        <end position="194"/>
    </location>
</feature>
<evidence type="ECO:0000313" key="2">
    <source>
        <dbReference type="EMBL" id="KAH7984661.1"/>
    </source>
</evidence>
<dbReference type="Proteomes" id="UP000821837">
    <property type="component" value="Chromosome 1"/>
</dbReference>